<feature type="chain" id="PRO_5008091309" description="GH16 domain-containing protein" evidence="3">
    <location>
        <begin position="43"/>
        <end position="528"/>
    </location>
</feature>
<dbReference type="PROSITE" id="PS51762">
    <property type="entry name" value="GH16_2"/>
    <property type="match status" value="1"/>
</dbReference>
<evidence type="ECO:0000256" key="2">
    <source>
        <dbReference type="SAM" id="MobiDB-lite"/>
    </source>
</evidence>
<comment type="similarity">
    <text evidence="1">Belongs to the glycosyl hydrolase 16 family.</text>
</comment>
<keyword evidence="3" id="KW-0732">Signal</keyword>
<name>A0A178LPW9_MYCIR</name>
<dbReference type="OrthoDB" id="4455781at2"/>
<feature type="compositionally biased region" description="Low complexity" evidence="2">
    <location>
        <begin position="40"/>
        <end position="61"/>
    </location>
</feature>
<dbReference type="PANTHER" id="PTHR10963:SF55">
    <property type="entry name" value="GLYCOSIDE HYDROLASE FAMILY 16 PROTEIN"/>
    <property type="match status" value="1"/>
</dbReference>
<feature type="signal peptide" evidence="3">
    <location>
        <begin position="1"/>
        <end position="42"/>
    </location>
</feature>
<proteinExistence type="inferred from homology"/>
<dbReference type="InterPro" id="IPR013320">
    <property type="entry name" value="ConA-like_dom_sf"/>
</dbReference>
<dbReference type="GO" id="GO:0005975">
    <property type="term" value="P:carbohydrate metabolic process"/>
    <property type="evidence" value="ECO:0007669"/>
    <property type="project" value="InterPro"/>
</dbReference>
<dbReference type="Pfam" id="PF17963">
    <property type="entry name" value="Big_9"/>
    <property type="match status" value="1"/>
</dbReference>
<dbReference type="CDD" id="cd00413">
    <property type="entry name" value="Glyco_hydrolase_16"/>
    <property type="match status" value="1"/>
</dbReference>
<dbReference type="PANTHER" id="PTHR10963">
    <property type="entry name" value="GLYCOSYL HYDROLASE-RELATED"/>
    <property type="match status" value="1"/>
</dbReference>
<evidence type="ECO:0000256" key="1">
    <source>
        <dbReference type="ARBA" id="ARBA00006865"/>
    </source>
</evidence>
<feature type="compositionally biased region" description="Basic and acidic residues" evidence="2">
    <location>
        <begin position="126"/>
        <end position="141"/>
    </location>
</feature>
<dbReference type="AlphaFoldDB" id="A0A178LPW9"/>
<evidence type="ECO:0000259" key="4">
    <source>
        <dbReference type="PROSITE" id="PS51762"/>
    </source>
</evidence>
<protein>
    <recommendedName>
        <fullName evidence="4">GH16 domain-containing protein</fullName>
    </recommendedName>
</protein>
<dbReference type="GO" id="GO:0004553">
    <property type="term" value="F:hydrolase activity, hydrolyzing O-glycosyl compounds"/>
    <property type="evidence" value="ECO:0007669"/>
    <property type="project" value="InterPro"/>
</dbReference>
<dbReference type="Pfam" id="PF00722">
    <property type="entry name" value="Glyco_hydro_16"/>
    <property type="match status" value="1"/>
</dbReference>
<evidence type="ECO:0000313" key="6">
    <source>
        <dbReference type="Proteomes" id="UP000078396"/>
    </source>
</evidence>
<reference evidence="5 6" key="1">
    <citation type="submission" date="2016-04" db="EMBL/GenBank/DDBJ databases">
        <title>Draft Genome Sequences of Staphylococcus capitis Strain H36, S. capitis Strain H65, S. cohnii Strain H62, S. hominis Strain H69, Mycobacterium iranicum Strain H39, Plantibacter sp. Strain H53, Pseudomonas oryzihabitans Strain H72, and Microbacterium sp. Strain H83, isolated from residential settings.</title>
        <authorList>
            <person name="Lymperopoulou D."/>
            <person name="Adams R.I."/>
            <person name="Lindow S."/>
            <person name="Coil D.A."/>
            <person name="Jospin G."/>
            <person name="Eisen J.A."/>
        </authorList>
    </citation>
    <scope>NUCLEOTIDE SEQUENCE [LARGE SCALE GENOMIC DNA]</scope>
    <source>
        <strain evidence="5 6">H39</strain>
    </source>
</reference>
<organism evidence="5 6">
    <name type="scientific">Mycolicibacterium iranicum</name>
    <name type="common">Mycobacterium iranicum</name>
    <dbReference type="NCBI Taxonomy" id="912594"/>
    <lineage>
        <taxon>Bacteria</taxon>
        <taxon>Bacillati</taxon>
        <taxon>Actinomycetota</taxon>
        <taxon>Actinomycetes</taxon>
        <taxon>Mycobacteriales</taxon>
        <taxon>Mycobacteriaceae</taxon>
        <taxon>Mycolicibacterium</taxon>
    </lineage>
</organism>
<feature type="compositionally biased region" description="Acidic residues" evidence="2">
    <location>
        <begin position="96"/>
        <end position="118"/>
    </location>
</feature>
<dbReference type="InterPro" id="IPR000757">
    <property type="entry name" value="Beta-glucanase-like"/>
</dbReference>
<evidence type="ECO:0000256" key="3">
    <source>
        <dbReference type="SAM" id="SignalP"/>
    </source>
</evidence>
<comment type="caution">
    <text evidence="5">The sequence shown here is derived from an EMBL/GenBank/DDBJ whole genome shotgun (WGS) entry which is preliminary data.</text>
</comment>
<dbReference type="InterPro" id="IPR050546">
    <property type="entry name" value="Glycosyl_Hydrlase_16"/>
</dbReference>
<dbReference type="Proteomes" id="UP000078396">
    <property type="component" value="Unassembled WGS sequence"/>
</dbReference>
<evidence type="ECO:0000313" key="5">
    <source>
        <dbReference type="EMBL" id="OAN32474.1"/>
    </source>
</evidence>
<feature type="compositionally biased region" description="Basic and acidic residues" evidence="2">
    <location>
        <begin position="64"/>
        <end position="80"/>
    </location>
</feature>
<feature type="region of interest" description="Disordered" evidence="2">
    <location>
        <begin position="38"/>
        <end position="172"/>
    </location>
</feature>
<accession>A0A178LPW9</accession>
<gene>
    <name evidence="5" type="ORF">A4X20_08075</name>
</gene>
<sequence length="528" mass="55096">MTPSNSLQSHSISMSRVGAAVAFTGGATACFLLAGTPAPASAETGAGSDSSDAAGPSANGGTDAAERTSRKDAAEGHSDDDAADTGGDEGAATSDGDADAEGADETPVAEDEDPAEDEGDRRTRKRDTTKPSDDADLHADDGDLDAQETAVDAPRPSTEKPHDAASSNDDAEPPATFAALARAAADTESPSFFTWIQRTFFNKTPTVSQEPDEVEVRSDGSVTGVILADDADGDVLTYSARALAAGATVTIDDDGSFVYRPAAGSVFDGGDLFSVQVSDDAEENGWRIHGLMGLLVPGFGSTATTTVELGAATAAGRYGWGAPRETRFSGPSSLDGWVVYDSVGHNGWGRRTPRAISFVDGVMVITGDAFGNTGGLTWGGGQKYGAWEVRMRVPEGAVDYHAVALLWPDAENWPVGGEVDFVEVVADAKRQHVSHHLHYSALDLTEAGVTNVDATEWHNYAVSWTPTAITIYVDSVPVWRTTNTSHFPPGPMHLALQLDASEKHPPNLAGGAQIAVAWARQYSLSQIS</sequence>
<dbReference type="SUPFAM" id="SSF49899">
    <property type="entry name" value="Concanavalin A-like lectins/glucanases"/>
    <property type="match status" value="1"/>
</dbReference>
<dbReference type="Gene3D" id="2.60.120.200">
    <property type="match status" value="1"/>
</dbReference>
<dbReference type="RefSeq" id="WP_064284221.1">
    <property type="nucleotide sequence ID" value="NZ_LWCS01000054.1"/>
</dbReference>
<feature type="domain" description="GH16" evidence="4">
    <location>
        <begin position="253"/>
        <end position="527"/>
    </location>
</feature>
<dbReference type="EMBL" id="LWCS01000054">
    <property type="protein sequence ID" value="OAN32474.1"/>
    <property type="molecule type" value="Genomic_DNA"/>
</dbReference>